<dbReference type="SUPFAM" id="SSF54862">
    <property type="entry name" value="4Fe-4S ferredoxins"/>
    <property type="match status" value="1"/>
</dbReference>
<evidence type="ECO:0000256" key="4">
    <source>
        <dbReference type="ARBA" id="ARBA00022737"/>
    </source>
</evidence>
<dbReference type="PROSITE" id="PS51257">
    <property type="entry name" value="PROKAR_LIPOPROTEIN"/>
    <property type="match status" value="1"/>
</dbReference>
<evidence type="ECO:0000256" key="2">
    <source>
        <dbReference type="ARBA" id="ARBA00022485"/>
    </source>
</evidence>
<dbReference type="InterPro" id="IPR019546">
    <property type="entry name" value="TAT_signal_bac_arc"/>
</dbReference>
<feature type="chain" id="PRO_5008092201" evidence="7">
    <location>
        <begin position="33"/>
        <end position="340"/>
    </location>
</feature>
<dbReference type="PANTHER" id="PTHR43545:SF1">
    <property type="entry name" value="HYDROGENASE-2 OPERON PROTEIN HYBA"/>
    <property type="match status" value="1"/>
</dbReference>
<feature type="domain" description="4Fe-4S ferredoxin-type" evidence="8">
    <location>
        <begin position="43"/>
        <end position="73"/>
    </location>
</feature>
<dbReference type="Pfam" id="PF13247">
    <property type="entry name" value="Fer4_11"/>
    <property type="match status" value="1"/>
</dbReference>
<dbReference type="OrthoDB" id="9779457at2"/>
<dbReference type="InterPro" id="IPR051555">
    <property type="entry name" value="FDH_Electron_Transfer_Unit"/>
</dbReference>
<evidence type="ECO:0000313" key="10">
    <source>
        <dbReference type="Proteomes" id="UP000078428"/>
    </source>
</evidence>
<dbReference type="STRING" id="1285242.A6A04_17715"/>
<dbReference type="RefSeq" id="WP_068492137.1">
    <property type="nucleotide sequence ID" value="NZ_LWQT01000051.1"/>
</dbReference>
<evidence type="ECO:0000256" key="6">
    <source>
        <dbReference type="ARBA" id="ARBA00023014"/>
    </source>
</evidence>
<dbReference type="GO" id="GO:0046872">
    <property type="term" value="F:metal ion binding"/>
    <property type="evidence" value="ECO:0007669"/>
    <property type="project" value="UniProtKB-KW"/>
</dbReference>
<keyword evidence="10" id="KW-1185">Reference proteome</keyword>
<feature type="domain" description="4Fe-4S ferredoxin-type" evidence="8">
    <location>
        <begin position="142"/>
        <end position="171"/>
    </location>
</feature>
<dbReference type="InterPro" id="IPR017896">
    <property type="entry name" value="4Fe4S_Fe-S-bd"/>
</dbReference>
<evidence type="ECO:0000256" key="7">
    <source>
        <dbReference type="SAM" id="SignalP"/>
    </source>
</evidence>
<organism evidence="9 10">
    <name type="scientific">Paramagnetospirillum marisnigri</name>
    <dbReference type="NCBI Taxonomy" id="1285242"/>
    <lineage>
        <taxon>Bacteria</taxon>
        <taxon>Pseudomonadati</taxon>
        <taxon>Pseudomonadota</taxon>
        <taxon>Alphaproteobacteria</taxon>
        <taxon>Rhodospirillales</taxon>
        <taxon>Magnetospirillaceae</taxon>
        <taxon>Paramagnetospirillum</taxon>
    </lineage>
</organism>
<dbReference type="GO" id="GO:0051539">
    <property type="term" value="F:4 iron, 4 sulfur cluster binding"/>
    <property type="evidence" value="ECO:0007669"/>
    <property type="project" value="UniProtKB-KW"/>
</dbReference>
<dbReference type="GO" id="GO:0030313">
    <property type="term" value="C:cell envelope"/>
    <property type="evidence" value="ECO:0007669"/>
    <property type="project" value="UniProtKB-SubCell"/>
</dbReference>
<keyword evidence="3" id="KW-0479">Metal-binding</keyword>
<evidence type="ECO:0000256" key="3">
    <source>
        <dbReference type="ARBA" id="ARBA00022723"/>
    </source>
</evidence>
<evidence type="ECO:0000256" key="1">
    <source>
        <dbReference type="ARBA" id="ARBA00004196"/>
    </source>
</evidence>
<comment type="subcellular location">
    <subcellularLocation>
        <location evidence="1">Cell envelope</location>
    </subcellularLocation>
</comment>
<sequence length="340" mass="36648">MSITRRNFLRAAASGTAAAAACAALTPGPAEARENHKVPDKAIGLLYDSTLCIGCKACMSGCKEANNLPLEDTIGEKLWDTPLELSGKTYTVIKIYQHGTMANKDKAENGFAHLKRQCLHCVDPSCVSACPVSAMQKRAEDGVVTYNKDACIGCRYCVAACPFGVPQFQYDTPKPEIAKCQLCKHRLAEGKIPACAQQCPTGATLFGSYPALSEEIERRRALKPGEPALFPRRTVDSGDTHERAAPEYVDYVYGQKDAGGTQVRYLSGVPFDKLALPMGLPDRSYAADSETLQHTLYGGLILPGVALAGLVAAAWKGSKDHHDDDDFDMFDHPEGGKHHG</sequence>
<evidence type="ECO:0000259" key="8">
    <source>
        <dbReference type="PROSITE" id="PS51379"/>
    </source>
</evidence>
<dbReference type="CDD" id="cd10561">
    <property type="entry name" value="HybA_like"/>
    <property type="match status" value="1"/>
</dbReference>
<keyword evidence="6" id="KW-0411">Iron-sulfur</keyword>
<proteinExistence type="predicted"/>
<keyword evidence="2" id="KW-0004">4Fe-4S</keyword>
<reference evidence="9 10" key="1">
    <citation type="submission" date="2016-04" db="EMBL/GenBank/DDBJ databases">
        <title>Draft genome sequence of freshwater magnetotactic bacteria Magnetospirillum marisnigri SP-1 and Magnetospirillum moscoviense BB-1.</title>
        <authorList>
            <person name="Koziaeva V."/>
            <person name="Dziuba M.V."/>
            <person name="Ivanov T.M."/>
            <person name="Kuznetsov B."/>
            <person name="Grouzdev D.S."/>
        </authorList>
    </citation>
    <scope>NUCLEOTIDE SEQUENCE [LARGE SCALE GENOMIC DNA]</scope>
    <source>
        <strain evidence="9 10">SP-1</strain>
    </source>
</reference>
<dbReference type="EMBL" id="LWQT01000051">
    <property type="protein sequence ID" value="OAN50665.1"/>
    <property type="molecule type" value="Genomic_DNA"/>
</dbReference>
<dbReference type="InterPro" id="IPR017900">
    <property type="entry name" value="4Fe4S_Fe_S_CS"/>
</dbReference>
<name>A0A178MRG0_9PROT</name>
<dbReference type="PANTHER" id="PTHR43545">
    <property type="entry name" value="FORMATE DEHYDROGENASE, NITRATE-INDUCIBLE, IRON-SULFUR SUBUNIT"/>
    <property type="match status" value="1"/>
</dbReference>
<dbReference type="Gene3D" id="3.30.70.20">
    <property type="match status" value="2"/>
</dbReference>
<evidence type="ECO:0000313" key="9">
    <source>
        <dbReference type="EMBL" id="OAN50665.1"/>
    </source>
</evidence>
<dbReference type="Proteomes" id="UP000078428">
    <property type="component" value="Unassembled WGS sequence"/>
</dbReference>
<comment type="caution">
    <text evidence="9">The sequence shown here is derived from an EMBL/GenBank/DDBJ whole genome shotgun (WGS) entry which is preliminary data.</text>
</comment>
<dbReference type="PROSITE" id="PS00198">
    <property type="entry name" value="4FE4S_FER_1"/>
    <property type="match status" value="1"/>
</dbReference>
<dbReference type="NCBIfam" id="NF008134">
    <property type="entry name" value="PRK10882.1"/>
    <property type="match status" value="1"/>
</dbReference>
<protein>
    <submittedName>
        <fullName evidence="9">Hydrogenase 2 protein HybA</fullName>
    </submittedName>
</protein>
<keyword evidence="4" id="KW-0677">Repeat</keyword>
<feature type="signal peptide" evidence="7">
    <location>
        <begin position="1"/>
        <end position="32"/>
    </location>
</feature>
<evidence type="ECO:0000256" key="5">
    <source>
        <dbReference type="ARBA" id="ARBA00023004"/>
    </source>
</evidence>
<dbReference type="InterPro" id="IPR006311">
    <property type="entry name" value="TAT_signal"/>
</dbReference>
<dbReference type="PROSITE" id="PS51379">
    <property type="entry name" value="4FE4S_FER_2"/>
    <property type="match status" value="3"/>
</dbReference>
<keyword evidence="5" id="KW-0408">Iron</keyword>
<keyword evidence="7" id="KW-0732">Signal</keyword>
<dbReference type="AlphaFoldDB" id="A0A178MRG0"/>
<gene>
    <name evidence="9" type="ORF">A6A04_17715</name>
</gene>
<feature type="domain" description="4Fe-4S ferredoxin-type" evidence="8">
    <location>
        <begin position="109"/>
        <end position="140"/>
    </location>
</feature>
<dbReference type="NCBIfam" id="TIGR01409">
    <property type="entry name" value="TAT_signal_seq"/>
    <property type="match status" value="1"/>
</dbReference>
<accession>A0A178MRG0</accession>
<dbReference type="PROSITE" id="PS51318">
    <property type="entry name" value="TAT"/>
    <property type="match status" value="1"/>
</dbReference>